<evidence type="ECO:0000313" key="4">
    <source>
        <dbReference type="EMBL" id="SFI72180.1"/>
    </source>
</evidence>
<evidence type="ECO:0000313" key="5">
    <source>
        <dbReference type="Proteomes" id="UP000198670"/>
    </source>
</evidence>
<dbReference type="STRING" id="1477437.SAMN05444682_105208"/>
<dbReference type="SUPFAM" id="SSF52768">
    <property type="entry name" value="Arginase/deacetylase"/>
    <property type="match status" value="1"/>
</dbReference>
<dbReference type="GO" id="GO:0046872">
    <property type="term" value="F:metal ion binding"/>
    <property type="evidence" value="ECO:0007669"/>
    <property type="project" value="UniProtKB-KW"/>
</dbReference>
<dbReference type="Gene3D" id="3.40.800.10">
    <property type="entry name" value="Ureohydrolase domain"/>
    <property type="match status" value="1"/>
</dbReference>
<dbReference type="PANTHER" id="PTHR11358">
    <property type="entry name" value="ARGINASE/AGMATINASE"/>
    <property type="match status" value="1"/>
</dbReference>
<keyword evidence="1" id="KW-0479">Metal-binding</keyword>
<reference evidence="4 5" key="1">
    <citation type="submission" date="2016-10" db="EMBL/GenBank/DDBJ databases">
        <authorList>
            <person name="de Groot N.N."/>
        </authorList>
    </citation>
    <scope>NUCLEOTIDE SEQUENCE [LARGE SCALE GENOMIC DNA]</scope>
    <source>
        <strain evidence="4 5">RK1</strain>
    </source>
</reference>
<protein>
    <submittedName>
        <fullName evidence="4">Arginase family enzyme</fullName>
    </submittedName>
</protein>
<proteinExistence type="inferred from homology"/>
<dbReference type="PANTHER" id="PTHR11358:SF26">
    <property type="entry name" value="GUANIDINO ACID HYDROLASE, MITOCHONDRIAL"/>
    <property type="match status" value="1"/>
</dbReference>
<sequence>MDITYTELKCKKLPVPLPNNLPNNRQLPMSLSVFFSSISLGDFTPETGFFRSQIGASLRVYDETFPDLEGDRPDLALFGVLDDRMALGNAGCSEAANAIRRQLYPLYQGEYKLRLADLGNIKAGETVTDTYAAVKTVCEELIRSGIVPVLIGGGQDITYAQYLAYEKLEQKIEVALIDSRFDLDQDNTENAPLNSQTYLNHIILHEPDYLFNLNNLAYQTYFVSKESVAMYDKLYFTAVRLGLIADQVGQVEPIIRASDMLSFDINAIRFSDAPGNAHATPNGLFGDEACQLCRYAGMSDKLTSVGFYEYNPLLDKRGQTAILVAQMIWYFIEGFYSRKHDAPPVPKSAYITYRTTVHNDAYELVFIKSKKSDRWWMQVPYSGSQSINERYHLMPCRYEDYQTAVAGEMPDLWWKTHQKLI</sequence>
<dbReference type="Proteomes" id="UP000198670">
    <property type="component" value="Unassembled WGS sequence"/>
</dbReference>
<keyword evidence="2" id="KW-0378">Hydrolase</keyword>
<gene>
    <name evidence="4" type="ORF">SAMN05444682_105208</name>
</gene>
<dbReference type="EMBL" id="FOQO01000005">
    <property type="protein sequence ID" value="SFI72180.1"/>
    <property type="molecule type" value="Genomic_DNA"/>
</dbReference>
<accession>A0A1I3KIK3</accession>
<dbReference type="AlphaFoldDB" id="A0A1I3KIK3"/>
<keyword evidence="5" id="KW-1185">Reference proteome</keyword>
<evidence type="ECO:0000256" key="2">
    <source>
        <dbReference type="ARBA" id="ARBA00022801"/>
    </source>
</evidence>
<dbReference type="Pfam" id="PF00491">
    <property type="entry name" value="Arginase"/>
    <property type="match status" value="1"/>
</dbReference>
<dbReference type="CDD" id="cd09988">
    <property type="entry name" value="Formimidoylglutamase"/>
    <property type="match status" value="1"/>
</dbReference>
<comment type="similarity">
    <text evidence="3">Belongs to the arginase family.</text>
</comment>
<dbReference type="GO" id="GO:0033389">
    <property type="term" value="P:putrescine biosynthetic process from arginine, via agmatine"/>
    <property type="evidence" value="ECO:0007669"/>
    <property type="project" value="TreeGrafter"/>
</dbReference>
<organism evidence="4 5">
    <name type="scientific">Parapedobacter indicus</name>
    <dbReference type="NCBI Taxonomy" id="1477437"/>
    <lineage>
        <taxon>Bacteria</taxon>
        <taxon>Pseudomonadati</taxon>
        <taxon>Bacteroidota</taxon>
        <taxon>Sphingobacteriia</taxon>
        <taxon>Sphingobacteriales</taxon>
        <taxon>Sphingobacteriaceae</taxon>
        <taxon>Parapedobacter</taxon>
    </lineage>
</organism>
<dbReference type="GO" id="GO:0008783">
    <property type="term" value="F:agmatinase activity"/>
    <property type="evidence" value="ECO:0007669"/>
    <property type="project" value="TreeGrafter"/>
</dbReference>
<evidence type="ECO:0000256" key="3">
    <source>
        <dbReference type="PROSITE-ProRule" id="PRU00742"/>
    </source>
</evidence>
<dbReference type="InterPro" id="IPR006035">
    <property type="entry name" value="Ureohydrolase"/>
</dbReference>
<evidence type="ECO:0000256" key="1">
    <source>
        <dbReference type="ARBA" id="ARBA00022723"/>
    </source>
</evidence>
<dbReference type="InterPro" id="IPR023696">
    <property type="entry name" value="Ureohydrolase_dom_sf"/>
</dbReference>
<dbReference type="PROSITE" id="PS51409">
    <property type="entry name" value="ARGINASE_2"/>
    <property type="match status" value="1"/>
</dbReference>
<name>A0A1I3KIK3_9SPHI</name>